<reference evidence="1 2" key="1">
    <citation type="submission" date="2016-11" db="EMBL/GenBank/DDBJ databases">
        <authorList>
            <person name="Jaros S."/>
            <person name="Januszkiewicz K."/>
            <person name="Wedrychowicz H."/>
        </authorList>
    </citation>
    <scope>NUCLEOTIDE SEQUENCE [LARGE SCALE GENOMIC DNA]</scope>
    <source>
        <strain evidence="1 2">CGMCC 4.5723</strain>
    </source>
</reference>
<protein>
    <recommendedName>
        <fullName evidence="3">DUF2332 domain-containing protein</fullName>
    </recommendedName>
</protein>
<name>A0A1M6AJ46_9ACTN</name>
<dbReference type="InterPro" id="IPR011200">
    <property type="entry name" value="UCP012608"/>
</dbReference>
<dbReference type="RefSeq" id="WP_073373644.1">
    <property type="nucleotide sequence ID" value="NZ_FQZK01000001.1"/>
</dbReference>
<evidence type="ECO:0008006" key="3">
    <source>
        <dbReference type="Google" id="ProtNLM"/>
    </source>
</evidence>
<dbReference type="OrthoDB" id="8899077at2"/>
<proteinExistence type="predicted"/>
<gene>
    <name evidence="1" type="ORF">SAMN05421803_1014</name>
</gene>
<evidence type="ECO:0000313" key="2">
    <source>
        <dbReference type="Proteomes" id="UP000184452"/>
    </source>
</evidence>
<dbReference type="Pfam" id="PF10094">
    <property type="entry name" value="DUF2332"/>
    <property type="match status" value="1"/>
</dbReference>
<dbReference type="STRING" id="758803.SAMN05421803_1014"/>
<sequence length="322" mass="34584">MSERDEAGAVRSWYTRFADHYEAGGADSYARIARAVAGDEELVGLVLTLPGGNKRQPNLLLGAVRFLGGPVREWAAFRAWTVEHWAAVRAVVLERMTQTNEVRRCAALMPVLATLEGPLGLVEVGSSAGLCLYPDRYAYSYDGGAPVGDSPLVLECATSGGVPLPGRVVEVAWRAGVDLNPLDAADEGDVRWLEALVWPGAHERERRERLRAAASLVAAQGPAPVVAGDLVETVAELVGRVPSGVTPVVFGGAVLTYLPLAERERFARVVRGLPGHWVSLEGWRVLPWLEGARPAEPTHLTVAVDERVVGWAGEHGQSLVWA</sequence>
<organism evidence="1 2">
    <name type="scientific">Nocardiopsis flavescens</name>
    <dbReference type="NCBI Taxonomy" id="758803"/>
    <lineage>
        <taxon>Bacteria</taxon>
        <taxon>Bacillati</taxon>
        <taxon>Actinomycetota</taxon>
        <taxon>Actinomycetes</taxon>
        <taxon>Streptosporangiales</taxon>
        <taxon>Nocardiopsidaceae</taxon>
        <taxon>Nocardiopsis</taxon>
    </lineage>
</organism>
<evidence type="ECO:0000313" key="1">
    <source>
        <dbReference type="EMBL" id="SHI36457.1"/>
    </source>
</evidence>
<dbReference type="Proteomes" id="UP000184452">
    <property type="component" value="Unassembled WGS sequence"/>
</dbReference>
<dbReference type="EMBL" id="FQZK01000001">
    <property type="protein sequence ID" value="SHI36457.1"/>
    <property type="molecule type" value="Genomic_DNA"/>
</dbReference>
<keyword evidence="2" id="KW-1185">Reference proteome</keyword>
<dbReference type="AlphaFoldDB" id="A0A1M6AJ46"/>
<accession>A0A1M6AJ46</accession>